<sequence>MAHGDSDPLPEGVLLGMCNPLLDIQATVGKDFLEKHGLKENDAILAEDEHLPMFDELIKGYEVEYIPGGAAQNVLRTFQWIINKPKRSSYFGAIGNDEYGNKLREKATKAGVDVHYQVNNSVKTGTCAALIYKTHRSLAAHLAAANTFTIDHLDKEENIKAIEKAKFYYITGFFITVCPEAIIRIAKHAVEHDKVLMFNLSAPFVSQFYSDHVNATFPYVDVLFGNEEEVKAYAEKMDYKTNDMQDIAMRLSKLEKVNTSRSRLVVVTQGPDPVIIAQDGKVTVYPVKQLTEDQIVDTNGAGDAFCGGFVSQYVQKKSIEECVEAGCYAAREVITQQGCTFPEKCEIRKN</sequence>
<organism evidence="1 2">
    <name type="scientific">Panagrolaimus sp. PS1159</name>
    <dbReference type="NCBI Taxonomy" id="55785"/>
    <lineage>
        <taxon>Eukaryota</taxon>
        <taxon>Metazoa</taxon>
        <taxon>Ecdysozoa</taxon>
        <taxon>Nematoda</taxon>
        <taxon>Chromadorea</taxon>
        <taxon>Rhabditida</taxon>
        <taxon>Tylenchina</taxon>
        <taxon>Panagrolaimomorpha</taxon>
        <taxon>Panagrolaimoidea</taxon>
        <taxon>Panagrolaimidae</taxon>
        <taxon>Panagrolaimus</taxon>
    </lineage>
</organism>
<reference evidence="2" key="1">
    <citation type="submission" date="2022-11" db="UniProtKB">
        <authorList>
            <consortium name="WormBaseParasite"/>
        </authorList>
    </citation>
    <scope>IDENTIFICATION</scope>
</reference>
<accession>A0AC35FJS0</accession>
<evidence type="ECO:0000313" key="2">
    <source>
        <dbReference type="WBParaSite" id="PS1159_v2.g18211.t1"/>
    </source>
</evidence>
<evidence type="ECO:0000313" key="1">
    <source>
        <dbReference type="Proteomes" id="UP000887580"/>
    </source>
</evidence>
<proteinExistence type="predicted"/>
<dbReference type="WBParaSite" id="PS1159_v2.g18211.t1">
    <property type="protein sequence ID" value="PS1159_v2.g18211.t1"/>
    <property type="gene ID" value="PS1159_v2.g18211"/>
</dbReference>
<name>A0AC35FJS0_9BILA</name>
<dbReference type="Proteomes" id="UP000887580">
    <property type="component" value="Unplaced"/>
</dbReference>
<protein>
    <submittedName>
        <fullName evidence="2">Adenosine kinase</fullName>
    </submittedName>
</protein>